<dbReference type="GO" id="GO:0003677">
    <property type="term" value="F:DNA binding"/>
    <property type="evidence" value="ECO:0007669"/>
    <property type="project" value="InterPro"/>
</dbReference>
<dbReference type="AlphaFoldDB" id="A0A8J6PF80"/>
<dbReference type="Gene3D" id="1.10.10.10">
    <property type="entry name" value="Winged helix-like DNA-binding domain superfamily/Winged helix DNA-binding domain"/>
    <property type="match status" value="1"/>
</dbReference>
<dbReference type="RefSeq" id="WP_188163403.1">
    <property type="nucleotide sequence ID" value="NZ_JACVVX010000001.1"/>
</dbReference>
<sequence>MPLRSYPAGLLPATRGTGRAMIVGLDDRIYEAALVPELWPHVLDHIGAVSGSASGSILTFSTPDSPPRYKTTSLTEASLHAFTTSDQWRDSQRAQFLFMDGAQDVFSQFVYMNDFMTAEQLAADAVEASLRELGLGQQITTVIPMPSREVVSFTWERRLGDGRHDPASIGLLDSLRPHLARAGLISARLNLERARATVSGLDAIGLPAAVLTQAGVVLAANAFLETLREVFRPSAFGGLTVSDERADALLREALTALAGKRSSSGSIPIRPREGRAPMVVHLLPVKGAAHDLFAGGSVLLVVTALTVQGGAPVPHVLHGLFDLTPSESRLAAVLSGGLSVAEAADRMGTTVKTARTYLDRIFAKTGTNRQSQLVALLKGVGSPFPGLHREVGDGKV</sequence>
<feature type="domain" description="HTH luxR-type" evidence="1">
    <location>
        <begin position="320"/>
        <end position="377"/>
    </location>
</feature>
<proteinExistence type="predicted"/>
<evidence type="ECO:0000313" key="3">
    <source>
        <dbReference type="Proteomes" id="UP000643405"/>
    </source>
</evidence>
<dbReference type="InterPro" id="IPR036388">
    <property type="entry name" value="WH-like_DNA-bd_sf"/>
</dbReference>
<dbReference type="InterPro" id="IPR016032">
    <property type="entry name" value="Sig_transdc_resp-reg_C-effctor"/>
</dbReference>
<organism evidence="2 3">
    <name type="scientific">Oryzicola mucosus</name>
    <dbReference type="NCBI Taxonomy" id="2767425"/>
    <lineage>
        <taxon>Bacteria</taxon>
        <taxon>Pseudomonadati</taxon>
        <taxon>Pseudomonadota</taxon>
        <taxon>Alphaproteobacteria</taxon>
        <taxon>Hyphomicrobiales</taxon>
        <taxon>Phyllobacteriaceae</taxon>
        <taxon>Oryzicola</taxon>
    </lineage>
</organism>
<dbReference type="EMBL" id="JACVVX010000001">
    <property type="protein sequence ID" value="MBD0414019.1"/>
    <property type="molecule type" value="Genomic_DNA"/>
</dbReference>
<dbReference type="Proteomes" id="UP000643405">
    <property type="component" value="Unassembled WGS sequence"/>
</dbReference>
<name>A0A8J6PF80_9HYPH</name>
<evidence type="ECO:0000259" key="1">
    <source>
        <dbReference type="SMART" id="SM00421"/>
    </source>
</evidence>
<dbReference type="SMART" id="SM00421">
    <property type="entry name" value="HTH_LUXR"/>
    <property type="match status" value="1"/>
</dbReference>
<keyword evidence="3" id="KW-1185">Reference proteome</keyword>
<gene>
    <name evidence="2" type="ORF">ICI42_05070</name>
</gene>
<evidence type="ECO:0000313" key="2">
    <source>
        <dbReference type="EMBL" id="MBD0414019.1"/>
    </source>
</evidence>
<dbReference type="InterPro" id="IPR000792">
    <property type="entry name" value="Tscrpt_reg_LuxR_C"/>
</dbReference>
<dbReference type="SUPFAM" id="SSF46894">
    <property type="entry name" value="C-terminal effector domain of the bipartite response regulators"/>
    <property type="match status" value="1"/>
</dbReference>
<accession>A0A8J6PF80</accession>
<dbReference type="GO" id="GO:0006355">
    <property type="term" value="P:regulation of DNA-templated transcription"/>
    <property type="evidence" value="ECO:0007669"/>
    <property type="project" value="InterPro"/>
</dbReference>
<protein>
    <submittedName>
        <fullName evidence="2">Helix-turn-helix transcriptional regulator</fullName>
    </submittedName>
</protein>
<comment type="caution">
    <text evidence="2">The sequence shown here is derived from an EMBL/GenBank/DDBJ whole genome shotgun (WGS) entry which is preliminary data.</text>
</comment>
<reference evidence="2" key="1">
    <citation type="submission" date="2020-09" db="EMBL/GenBank/DDBJ databases">
        <title>Genome seq and assembly of Tianweitania sp.</title>
        <authorList>
            <person name="Chhetri G."/>
        </authorList>
    </citation>
    <scope>NUCLEOTIDE SEQUENCE</scope>
    <source>
        <strain evidence="2">Rool2</strain>
    </source>
</reference>